<dbReference type="Proteomes" id="UP000002439">
    <property type="component" value="Chromosome"/>
</dbReference>
<gene>
    <name evidence="2" type="ordered locus">PAE2027</name>
</gene>
<organism evidence="2 3">
    <name type="scientific">Pyrobaculum aerophilum (strain ATCC 51768 / DSM 7523 / JCM 9630 / CIP 104966 / NBRC 100827 / IM2)</name>
    <dbReference type="NCBI Taxonomy" id="178306"/>
    <lineage>
        <taxon>Archaea</taxon>
        <taxon>Thermoproteota</taxon>
        <taxon>Thermoprotei</taxon>
        <taxon>Thermoproteales</taxon>
        <taxon>Thermoproteaceae</taxon>
        <taxon>Pyrobaculum</taxon>
    </lineage>
</organism>
<name>Q8ZW12_PYRAE</name>
<feature type="compositionally biased region" description="Gly residues" evidence="1">
    <location>
        <begin position="1"/>
        <end position="10"/>
    </location>
</feature>
<protein>
    <submittedName>
        <fullName evidence="2">PaREP10, authentic frameshift</fullName>
    </submittedName>
</protein>
<dbReference type="AlphaFoldDB" id="Q8ZW12"/>
<evidence type="ECO:0000313" key="3">
    <source>
        <dbReference type="Proteomes" id="UP000002439"/>
    </source>
</evidence>
<dbReference type="STRING" id="178306.PAE2027"/>
<dbReference type="EnsemblBacteria" id="AAL63892">
    <property type="protein sequence ID" value="AAL63892"/>
    <property type="gene ID" value="PAE2027"/>
</dbReference>
<evidence type="ECO:0000313" key="2">
    <source>
        <dbReference type="EMBL" id="AAL63892.1"/>
    </source>
</evidence>
<feature type="compositionally biased region" description="Low complexity" evidence="1">
    <location>
        <begin position="11"/>
        <end position="20"/>
    </location>
</feature>
<proteinExistence type="predicted"/>
<accession>Q8ZW12</accession>
<dbReference type="EMBL" id="AE009441">
    <property type="protein sequence ID" value="AAL63892.1"/>
    <property type="molecule type" value="Genomic_DNA"/>
</dbReference>
<sequence length="111" mass="11707">MRGNGGGPGGSTPNPQPARSLGRRGERRLGGRRAGASSTSGCRRLFCRYGGFFKLDVGGLMPLVVEVLGIHVHVLRRYGVLPDEEVGSAVAKLKAAAPHLAEFLREAASLQ</sequence>
<reference evidence="2 3" key="1">
    <citation type="journal article" date="2002" name="Proc. Natl. Acad. Sci. U.S.A.">
        <title>Genome sequence of the hyperthermophilic crenarchaeon Pyrobaculum aerophilum.</title>
        <authorList>
            <person name="Fitz-Gibbon S.T."/>
            <person name="Ladner H."/>
            <person name="Kim U.J."/>
            <person name="Stetter K.O."/>
            <person name="Simon M.I."/>
            <person name="Miller J.H."/>
        </authorList>
    </citation>
    <scope>NUCLEOTIDE SEQUENCE [LARGE SCALE GENOMIC DNA]</scope>
    <source>
        <strain evidence="3">ATCC 51768 / DSM 7523 / JCM 9630 / CIP 104966 / NBRC 100827 / IM2</strain>
    </source>
</reference>
<evidence type="ECO:0000256" key="1">
    <source>
        <dbReference type="SAM" id="MobiDB-lite"/>
    </source>
</evidence>
<dbReference type="KEGG" id="pai:PAE2027"/>
<keyword evidence="3" id="KW-1185">Reference proteome</keyword>
<dbReference type="InParanoid" id="Q8ZW12"/>
<dbReference type="eggNOG" id="arCOG00746">
    <property type="taxonomic scope" value="Archaea"/>
</dbReference>
<dbReference type="HOGENOM" id="CLU_2152703_0_0_2"/>
<dbReference type="PATRIC" id="fig|178306.9.peg.1497"/>
<feature type="region of interest" description="Disordered" evidence="1">
    <location>
        <begin position="1"/>
        <end position="39"/>
    </location>
</feature>